<dbReference type="STRING" id="92696.A0A4R0RGJ2"/>
<dbReference type="Proteomes" id="UP000292702">
    <property type="component" value="Unassembled WGS sequence"/>
</dbReference>
<feature type="domain" description="ATP-dependent RNA helicase SUV3 DEXQ-box helicase" evidence="7">
    <location>
        <begin position="299"/>
        <end position="393"/>
    </location>
</feature>
<organism evidence="8 9">
    <name type="scientific">Steccherinum ochraceum</name>
    <dbReference type="NCBI Taxonomy" id="92696"/>
    <lineage>
        <taxon>Eukaryota</taxon>
        <taxon>Fungi</taxon>
        <taxon>Dikarya</taxon>
        <taxon>Basidiomycota</taxon>
        <taxon>Agaricomycotina</taxon>
        <taxon>Agaricomycetes</taxon>
        <taxon>Polyporales</taxon>
        <taxon>Steccherinaceae</taxon>
        <taxon>Steccherinum</taxon>
    </lineage>
</organism>
<dbReference type="InterPro" id="IPR050699">
    <property type="entry name" value="RNA-DNA_Helicase"/>
</dbReference>
<evidence type="ECO:0000259" key="6">
    <source>
        <dbReference type="Pfam" id="PF12513"/>
    </source>
</evidence>
<keyword evidence="3 8" id="KW-0347">Helicase</keyword>
<evidence type="ECO:0000256" key="2">
    <source>
        <dbReference type="ARBA" id="ARBA00022801"/>
    </source>
</evidence>
<feature type="domain" description="ATP-dependent RNA helicase SUV3 DEXQ-box helicase" evidence="7">
    <location>
        <begin position="201"/>
        <end position="256"/>
    </location>
</feature>
<dbReference type="InterPro" id="IPR055206">
    <property type="entry name" value="DEXQc_SUV3"/>
</dbReference>
<dbReference type="AlphaFoldDB" id="A0A4R0RGJ2"/>
<sequence length="747" mass="83780">MRPPSRAAGLLIRHVFSPVSPAVVHVRFRSGFKARRSNLDEYPDVPWQTTRIVDNSPPAPLWPAAPRPIPVTELPAYLASRVSNWSDSHTVQTRLIRFGVPPQDVRKALMRFASAMRSENVFEQLGYDAEQLERMSVDVADRNNFHPLDVTLTRLFYEWASHPKSEHSLQSVLPDSTFRTIRTLFRTVDLTNQAARHVHTRTTRPCRKIIMHVGPTNSGKTHNALRALAAAKKGCYAGPLRLLAHEIYMRLNQGQIVPLQIVPLGVDPSPAEPDPATNLEGVDTEGRAVVRKEGDERYARQCNLLTGEEQIILDPEAPLLSCTVEMVPLLQFRDVLVIDEIQMLADPERGTAWTSAVLGANAAELHLCGEEASVPLVQAILRDTGDEIIVNRYERLSPLKVGDSALESLKDIRKGDCVVAFSRSTIFAFRKIKRIIFSQVRKSDGQRDHLLTPPQIKQIAGRAGRFGLHGDDTGGIVTTLLRGDLHILVAAMAYPVSPIRYARIRPDAELEMKIEGLLPPKSSYLTYSEVLHYVSKVDPCYEVQSLATEEAAARAVASVTGRGSVSEEELILLRQAPVPWRNPLATKCGAEFIRFFQSHVFVDVRQALNAGGLLPKLLKAMELSKIQDPSTISEQDMKEVFLSLYDLETVHRMLCSYSWLNYRLPVGFGDGRVARQLKRDTEFVISWCLRELSRRGYTGRTQKRPEGFGSSFPRKPTGNDFGFGKTTRRRSGPFNPFLHDERKKSKR</sequence>
<evidence type="ECO:0000256" key="4">
    <source>
        <dbReference type="ARBA" id="ARBA00022840"/>
    </source>
</evidence>
<dbReference type="PANTHER" id="PTHR12131">
    <property type="entry name" value="ATP-DEPENDENT RNA AND DNA HELICASE"/>
    <property type="match status" value="1"/>
</dbReference>
<evidence type="ECO:0000259" key="7">
    <source>
        <dbReference type="Pfam" id="PF22527"/>
    </source>
</evidence>
<dbReference type="Pfam" id="PF22527">
    <property type="entry name" value="DEXQc_Suv3"/>
    <property type="match status" value="2"/>
</dbReference>
<keyword evidence="1" id="KW-0547">Nucleotide-binding</keyword>
<gene>
    <name evidence="8" type="primary">SUV3</name>
    <name evidence="8" type="ORF">EIP91_001407</name>
</gene>
<dbReference type="InterPro" id="IPR022192">
    <property type="entry name" value="SUV3_C"/>
</dbReference>
<evidence type="ECO:0000256" key="3">
    <source>
        <dbReference type="ARBA" id="ARBA00022806"/>
    </source>
</evidence>
<dbReference type="InterPro" id="IPR027417">
    <property type="entry name" value="P-loop_NTPase"/>
</dbReference>
<keyword evidence="9" id="KW-1185">Reference proteome</keyword>
<reference evidence="8 9" key="1">
    <citation type="submission" date="2018-11" db="EMBL/GenBank/DDBJ databases">
        <title>Genome assembly of Steccherinum ochraceum LE-BIN_3174, the white-rot fungus of the Steccherinaceae family (The Residual Polyporoid clade, Polyporales, Basidiomycota).</title>
        <authorList>
            <person name="Fedorova T.V."/>
            <person name="Glazunova O.A."/>
            <person name="Landesman E.O."/>
            <person name="Moiseenko K.V."/>
            <person name="Psurtseva N.V."/>
            <person name="Savinova O.S."/>
            <person name="Shakhova N.V."/>
            <person name="Tyazhelova T.V."/>
            <person name="Vasina D.V."/>
        </authorList>
    </citation>
    <scope>NUCLEOTIDE SEQUENCE [LARGE SCALE GENOMIC DNA]</scope>
    <source>
        <strain evidence="8 9">LE-BIN_3174</strain>
    </source>
</reference>
<dbReference type="GO" id="GO:0004386">
    <property type="term" value="F:helicase activity"/>
    <property type="evidence" value="ECO:0007669"/>
    <property type="project" value="UniProtKB-KW"/>
</dbReference>
<dbReference type="Pfam" id="PF12513">
    <property type="entry name" value="SUV3_C"/>
    <property type="match status" value="1"/>
</dbReference>
<name>A0A4R0RGJ2_9APHY</name>
<dbReference type="EMBL" id="RWJN01000136">
    <property type="protein sequence ID" value="TCD66416.1"/>
    <property type="molecule type" value="Genomic_DNA"/>
</dbReference>
<dbReference type="GO" id="GO:0000965">
    <property type="term" value="P:mitochondrial RNA 3'-end processing"/>
    <property type="evidence" value="ECO:0007669"/>
    <property type="project" value="TreeGrafter"/>
</dbReference>
<evidence type="ECO:0000256" key="5">
    <source>
        <dbReference type="SAM" id="MobiDB-lite"/>
    </source>
</evidence>
<dbReference type="SUPFAM" id="SSF52540">
    <property type="entry name" value="P-loop containing nucleoside triphosphate hydrolases"/>
    <property type="match status" value="1"/>
</dbReference>
<dbReference type="GO" id="GO:0016787">
    <property type="term" value="F:hydrolase activity"/>
    <property type="evidence" value="ECO:0007669"/>
    <property type="project" value="UniProtKB-KW"/>
</dbReference>
<accession>A0A4R0RGJ2</accession>
<evidence type="ECO:0000256" key="1">
    <source>
        <dbReference type="ARBA" id="ARBA00022741"/>
    </source>
</evidence>
<dbReference type="GO" id="GO:0045025">
    <property type="term" value="C:mitochondrial degradosome"/>
    <property type="evidence" value="ECO:0007669"/>
    <property type="project" value="TreeGrafter"/>
</dbReference>
<comment type="caution">
    <text evidence="8">The sequence shown here is derived from an EMBL/GenBank/DDBJ whole genome shotgun (WGS) entry which is preliminary data.</text>
</comment>
<evidence type="ECO:0000313" key="9">
    <source>
        <dbReference type="Proteomes" id="UP000292702"/>
    </source>
</evidence>
<dbReference type="GO" id="GO:0005524">
    <property type="term" value="F:ATP binding"/>
    <property type="evidence" value="ECO:0007669"/>
    <property type="project" value="UniProtKB-KW"/>
</dbReference>
<evidence type="ECO:0000313" key="8">
    <source>
        <dbReference type="EMBL" id="TCD66416.1"/>
    </source>
</evidence>
<feature type="compositionally biased region" description="Basic and acidic residues" evidence="5">
    <location>
        <begin position="738"/>
        <end position="747"/>
    </location>
</feature>
<dbReference type="OrthoDB" id="6692397at2759"/>
<feature type="region of interest" description="Disordered" evidence="5">
    <location>
        <begin position="699"/>
        <end position="747"/>
    </location>
</feature>
<dbReference type="PANTHER" id="PTHR12131:SF1">
    <property type="entry name" value="ATP-DEPENDENT RNA HELICASE SUPV3L1, MITOCHONDRIAL-RELATED"/>
    <property type="match status" value="1"/>
</dbReference>
<proteinExistence type="predicted"/>
<feature type="domain" description="ATP-dependent RNA helicase SUV3 C-terminal" evidence="6">
    <location>
        <begin position="644"/>
        <end position="690"/>
    </location>
</feature>
<keyword evidence="4" id="KW-0067">ATP-binding</keyword>
<dbReference type="Gene3D" id="1.20.58.1080">
    <property type="match status" value="1"/>
</dbReference>
<dbReference type="Gene3D" id="3.40.50.300">
    <property type="entry name" value="P-loop containing nucleotide triphosphate hydrolases"/>
    <property type="match status" value="3"/>
</dbReference>
<keyword evidence="2" id="KW-0378">Hydrolase</keyword>
<protein>
    <submittedName>
        <fullName evidence="8">RNA helicase</fullName>
    </submittedName>
</protein>